<feature type="compositionally biased region" description="Basic and acidic residues" evidence="1">
    <location>
        <begin position="158"/>
        <end position="192"/>
    </location>
</feature>
<feature type="region of interest" description="Disordered" evidence="1">
    <location>
        <begin position="1"/>
        <end position="347"/>
    </location>
</feature>
<sequence>MILLPHLSRQTLQQSDVDIPSQCDKLGSEKMDQVTEDDSPPKRRPSDQGNTRGSVSEAEEVIGKEEDDKDQKDDEGFSDKEEGVSENGVMDIDDKWYVQNPVIERQTERATESPVPVIIISEHEDQQVWGEDEKDKSIDEADNINEERGNQSDDDLISDEKEPSECSDKPDEYQSHLESETLLKIEETKDVSEENVSQDSTLTTHETEENKELDGIHEYTTTTPSAASDSKPAQLSEDDLLLVRQLPLVQGNNNEPTTRVRATTPEGDAGGVVQAESDTSGNFEYNQESQDIMDSQHGLSGQDLEGAIGGEGTPLEPISEGDESDEDDAAAPELHLFKSKLSSGITNLSTIGSDLRTEELSHLQYGEEEPLESTTTKEKDETSNKSSNDESSSDESSRKDRHPYEDPTTSPTRSRRTGRITKTKKSPVFLSEAMRTFSNPISYLGGPNIEYEGQEEQQGTRSRNDSVCSTASLD</sequence>
<feature type="compositionally biased region" description="Polar residues" evidence="1">
    <location>
        <begin position="219"/>
        <end position="233"/>
    </location>
</feature>
<feature type="compositionally biased region" description="Polar residues" evidence="1">
    <location>
        <begin position="456"/>
        <end position="474"/>
    </location>
</feature>
<feature type="compositionally biased region" description="Basic and acidic residues" evidence="1">
    <location>
        <begin position="61"/>
        <end position="83"/>
    </location>
</feature>
<proteinExistence type="predicted"/>
<name>A0AAE1BN82_PETCI</name>
<reference evidence="2" key="1">
    <citation type="submission" date="2023-10" db="EMBL/GenBank/DDBJ databases">
        <title>Genome assemblies of two species of porcelain crab, Petrolisthes cinctipes and Petrolisthes manimaculis (Anomura: Porcellanidae).</title>
        <authorList>
            <person name="Angst P."/>
        </authorList>
    </citation>
    <scope>NUCLEOTIDE SEQUENCE</scope>
    <source>
        <strain evidence="2">PB745_01</strain>
        <tissue evidence="2">Gill</tissue>
    </source>
</reference>
<feature type="compositionally biased region" description="Polar residues" evidence="1">
    <location>
        <begin position="250"/>
        <end position="261"/>
    </location>
</feature>
<dbReference type="AlphaFoldDB" id="A0AAE1BN82"/>
<evidence type="ECO:0000256" key="1">
    <source>
        <dbReference type="SAM" id="MobiDB-lite"/>
    </source>
</evidence>
<comment type="caution">
    <text evidence="2">The sequence shown here is derived from an EMBL/GenBank/DDBJ whole genome shotgun (WGS) entry which is preliminary data.</text>
</comment>
<evidence type="ECO:0000313" key="2">
    <source>
        <dbReference type="EMBL" id="KAK3852259.1"/>
    </source>
</evidence>
<dbReference type="Proteomes" id="UP001286313">
    <property type="component" value="Unassembled WGS sequence"/>
</dbReference>
<feature type="compositionally biased region" description="Polar residues" evidence="1">
    <location>
        <begin position="276"/>
        <end position="299"/>
    </location>
</feature>
<feature type="compositionally biased region" description="Basic and acidic residues" evidence="1">
    <location>
        <begin position="395"/>
        <end position="405"/>
    </location>
</feature>
<feature type="compositionally biased region" description="Polar residues" evidence="1">
    <location>
        <begin position="194"/>
        <end position="204"/>
    </location>
</feature>
<keyword evidence="3" id="KW-1185">Reference proteome</keyword>
<feature type="compositionally biased region" description="Basic and acidic residues" evidence="1">
    <location>
        <begin position="26"/>
        <end position="46"/>
    </location>
</feature>
<feature type="compositionally biased region" description="Basic and acidic residues" evidence="1">
    <location>
        <begin position="121"/>
        <end position="151"/>
    </location>
</feature>
<dbReference type="EMBL" id="JAWQEG010007516">
    <property type="protein sequence ID" value="KAK3852259.1"/>
    <property type="molecule type" value="Genomic_DNA"/>
</dbReference>
<gene>
    <name evidence="2" type="ORF">Pcinc_041153</name>
</gene>
<feature type="compositionally biased region" description="Basic and acidic residues" evidence="1">
    <location>
        <begin position="205"/>
        <end position="217"/>
    </location>
</feature>
<feature type="region of interest" description="Disordered" evidence="1">
    <location>
        <begin position="359"/>
        <end position="474"/>
    </location>
</feature>
<organism evidence="2 3">
    <name type="scientific">Petrolisthes cinctipes</name>
    <name type="common">Flat porcelain crab</name>
    <dbReference type="NCBI Taxonomy" id="88211"/>
    <lineage>
        <taxon>Eukaryota</taxon>
        <taxon>Metazoa</taxon>
        <taxon>Ecdysozoa</taxon>
        <taxon>Arthropoda</taxon>
        <taxon>Crustacea</taxon>
        <taxon>Multicrustacea</taxon>
        <taxon>Malacostraca</taxon>
        <taxon>Eumalacostraca</taxon>
        <taxon>Eucarida</taxon>
        <taxon>Decapoda</taxon>
        <taxon>Pleocyemata</taxon>
        <taxon>Anomura</taxon>
        <taxon>Galatheoidea</taxon>
        <taxon>Porcellanidae</taxon>
        <taxon>Petrolisthes</taxon>
    </lineage>
</organism>
<protein>
    <submittedName>
        <fullName evidence="2">Uncharacterized protein</fullName>
    </submittedName>
</protein>
<accession>A0AAE1BN82</accession>
<evidence type="ECO:0000313" key="3">
    <source>
        <dbReference type="Proteomes" id="UP001286313"/>
    </source>
</evidence>
<feature type="compositionally biased region" description="Acidic residues" evidence="1">
    <location>
        <begin position="319"/>
        <end position="330"/>
    </location>
</feature>
<feature type="compositionally biased region" description="Basic residues" evidence="1">
    <location>
        <begin position="413"/>
        <end position="425"/>
    </location>
</feature>